<dbReference type="OrthoDB" id="3720847at2759"/>
<keyword evidence="3" id="KW-1185">Reference proteome</keyword>
<name>A0A6A6XXZ4_9PLEO</name>
<dbReference type="InterPro" id="IPR001810">
    <property type="entry name" value="F-box_dom"/>
</dbReference>
<evidence type="ECO:0000313" key="3">
    <source>
        <dbReference type="Proteomes" id="UP000799757"/>
    </source>
</evidence>
<dbReference type="EMBL" id="MU001747">
    <property type="protein sequence ID" value="KAF2800477.1"/>
    <property type="molecule type" value="Genomic_DNA"/>
</dbReference>
<sequence length="498" mass="57103">MAHFSDLPLDLLPFVLDRLSKREYNSLIRVCKALHKEVTPYLYQDITFTARNSRGCARRLALLLRTLLERPQLAAHVSALRLYGTQQCWNKENIWPENRDNWTVKLWGLEDVTILSQAQMILASNQFYQLVDEEMHKSPEQFRGRSKDALAILVLTRFTQLTTLDIGDGFLVHSLFLPQILKRANRLFPKLSNIRFGDKKLESENTVTYMDLDLIRPVFYLPTVKTFEWTMSQPWRFEWKKSQPPRSESLTTLHLFRTNINRVTLGQLLAGTTNLRTFHYEHEIPFNKTNSWSSSISQFLNLNGLNSALSHVANTLEECKLSLGLAPGSLSPDEIIEAGWQFPPIQGTLTVLKGMKNLTKVEIPMVMLMGWFPDFAPRLEEVLPGGITHLFIRDDLVSCCPWAVGFDCNKKVGLVGEYVEGRSVHAPQLYSFKIRLTAAKNDYWLYHAVKALGAPISGEEVNHYFTNEPGMETHFWRFDKINAASRKDSVMTGTFLSM</sequence>
<reference evidence="2" key="1">
    <citation type="journal article" date="2020" name="Stud. Mycol.">
        <title>101 Dothideomycetes genomes: a test case for predicting lifestyles and emergence of pathogens.</title>
        <authorList>
            <person name="Haridas S."/>
            <person name="Albert R."/>
            <person name="Binder M."/>
            <person name="Bloem J."/>
            <person name="Labutti K."/>
            <person name="Salamov A."/>
            <person name="Andreopoulos B."/>
            <person name="Baker S."/>
            <person name="Barry K."/>
            <person name="Bills G."/>
            <person name="Bluhm B."/>
            <person name="Cannon C."/>
            <person name="Castanera R."/>
            <person name="Culley D."/>
            <person name="Daum C."/>
            <person name="Ezra D."/>
            <person name="Gonzalez J."/>
            <person name="Henrissat B."/>
            <person name="Kuo A."/>
            <person name="Liang C."/>
            <person name="Lipzen A."/>
            <person name="Lutzoni F."/>
            <person name="Magnuson J."/>
            <person name="Mondo S."/>
            <person name="Nolan M."/>
            <person name="Ohm R."/>
            <person name="Pangilinan J."/>
            <person name="Park H.-J."/>
            <person name="Ramirez L."/>
            <person name="Alfaro M."/>
            <person name="Sun H."/>
            <person name="Tritt A."/>
            <person name="Yoshinaga Y."/>
            <person name="Zwiers L.-H."/>
            <person name="Turgeon B."/>
            <person name="Goodwin S."/>
            <person name="Spatafora J."/>
            <person name="Crous P."/>
            <person name="Grigoriev I."/>
        </authorList>
    </citation>
    <scope>NUCLEOTIDE SEQUENCE</scope>
    <source>
        <strain evidence="2">CBS 109.77</strain>
    </source>
</reference>
<protein>
    <recommendedName>
        <fullName evidence="1">F-box domain-containing protein</fullName>
    </recommendedName>
</protein>
<dbReference type="Pfam" id="PF00646">
    <property type="entry name" value="F-box"/>
    <property type="match status" value="1"/>
</dbReference>
<accession>A0A6A6XXZ4</accession>
<gene>
    <name evidence="2" type="ORF">K505DRAFT_320458</name>
</gene>
<feature type="domain" description="F-box" evidence="1">
    <location>
        <begin position="4"/>
        <end position="35"/>
    </location>
</feature>
<evidence type="ECO:0000259" key="1">
    <source>
        <dbReference type="Pfam" id="PF00646"/>
    </source>
</evidence>
<dbReference type="AlphaFoldDB" id="A0A6A6XXZ4"/>
<dbReference type="Proteomes" id="UP000799757">
    <property type="component" value="Unassembled WGS sequence"/>
</dbReference>
<proteinExistence type="predicted"/>
<evidence type="ECO:0000313" key="2">
    <source>
        <dbReference type="EMBL" id="KAF2800477.1"/>
    </source>
</evidence>
<organism evidence="2 3">
    <name type="scientific">Melanomma pulvis-pyrius CBS 109.77</name>
    <dbReference type="NCBI Taxonomy" id="1314802"/>
    <lineage>
        <taxon>Eukaryota</taxon>
        <taxon>Fungi</taxon>
        <taxon>Dikarya</taxon>
        <taxon>Ascomycota</taxon>
        <taxon>Pezizomycotina</taxon>
        <taxon>Dothideomycetes</taxon>
        <taxon>Pleosporomycetidae</taxon>
        <taxon>Pleosporales</taxon>
        <taxon>Melanommataceae</taxon>
        <taxon>Melanomma</taxon>
    </lineage>
</organism>